<gene>
    <name evidence="1" type="ORF">WN944_003546</name>
</gene>
<organism evidence="1 2">
    <name type="scientific">Citrus x changshan-huyou</name>
    <dbReference type="NCBI Taxonomy" id="2935761"/>
    <lineage>
        <taxon>Eukaryota</taxon>
        <taxon>Viridiplantae</taxon>
        <taxon>Streptophyta</taxon>
        <taxon>Embryophyta</taxon>
        <taxon>Tracheophyta</taxon>
        <taxon>Spermatophyta</taxon>
        <taxon>Magnoliopsida</taxon>
        <taxon>eudicotyledons</taxon>
        <taxon>Gunneridae</taxon>
        <taxon>Pentapetalae</taxon>
        <taxon>rosids</taxon>
        <taxon>malvids</taxon>
        <taxon>Sapindales</taxon>
        <taxon>Rutaceae</taxon>
        <taxon>Aurantioideae</taxon>
        <taxon>Citrus</taxon>
    </lineage>
</organism>
<reference evidence="1 2" key="1">
    <citation type="submission" date="2024-05" db="EMBL/GenBank/DDBJ databases">
        <title>Haplotype-resolved chromosome-level genome assembly of Huyou (Citrus changshanensis).</title>
        <authorList>
            <person name="Miao C."/>
            <person name="Chen W."/>
            <person name="Wu Y."/>
            <person name="Wang L."/>
            <person name="Zhao S."/>
            <person name="Grierson D."/>
            <person name="Xu C."/>
            <person name="Chen K."/>
        </authorList>
    </citation>
    <scope>NUCLEOTIDE SEQUENCE [LARGE SCALE GENOMIC DNA]</scope>
    <source>
        <strain evidence="1">01-14</strain>
        <tissue evidence="1">Leaf</tissue>
    </source>
</reference>
<sequence length="109" mass="13018">MDDDHSSDNNQAIMKRNEGYDNDPIVELVKKMMRTNKEKFIKTSISVHYDDTFIIKRHFDEFADKIYHVIVEFENMANCQLKIYEISATLKDLLIIRILWKQEGYIKKS</sequence>
<accession>A0AAP0QHQ1</accession>
<comment type="caution">
    <text evidence="1">The sequence shown here is derived from an EMBL/GenBank/DDBJ whole genome shotgun (WGS) entry which is preliminary data.</text>
</comment>
<dbReference type="Proteomes" id="UP001428341">
    <property type="component" value="Unassembled WGS sequence"/>
</dbReference>
<dbReference type="AlphaFoldDB" id="A0AAP0QHQ1"/>
<proteinExistence type="predicted"/>
<evidence type="ECO:0000313" key="2">
    <source>
        <dbReference type="Proteomes" id="UP001428341"/>
    </source>
</evidence>
<keyword evidence="2" id="KW-1185">Reference proteome</keyword>
<evidence type="ECO:0000313" key="1">
    <source>
        <dbReference type="EMBL" id="KAK9192853.1"/>
    </source>
</evidence>
<name>A0AAP0QHQ1_9ROSI</name>
<protein>
    <submittedName>
        <fullName evidence="1">Uncharacterized protein</fullName>
    </submittedName>
</protein>
<dbReference type="EMBL" id="JBCGBO010000006">
    <property type="protein sequence ID" value="KAK9192853.1"/>
    <property type="molecule type" value="Genomic_DNA"/>
</dbReference>